<evidence type="ECO:0000259" key="2">
    <source>
        <dbReference type="PROSITE" id="PS50093"/>
    </source>
</evidence>
<dbReference type="Proteomes" id="UP000033121">
    <property type="component" value="Unassembled WGS sequence"/>
</dbReference>
<evidence type="ECO:0000313" key="4">
    <source>
        <dbReference type="Proteomes" id="UP000033121"/>
    </source>
</evidence>
<evidence type="ECO:0000313" key="3">
    <source>
        <dbReference type="EMBL" id="GAO41795.1"/>
    </source>
</evidence>
<dbReference type="PANTHER" id="PTHR12223">
    <property type="entry name" value="VESICULAR MANNOSE-BINDING LECTIN"/>
    <property type="match status" value="1"/>
</dbReference>
<gene>
    <name evidence="3" type="ORF">FPE01S_01_08090</name>
</gene>
<dbReference type="STRING" id="1220578.FPE01S_01_08090"/>
<dbReference type="PANTHER" id="PTHR12223:SF19">
    <property type="entry name" value="LEGUME LECTIN DOMAIN-CONTAINING PROTEIN"/>
    <property type="match status" value="1"/>
</dbReference>
<dbReference type="NCBIfam" id="TIGR04131">
    <property type="entry name" value="Bac_Flav_CTERM"/>
    <property type="match status" value="1"/>
</dbReference>
<name>A0A0E9MXE1_9BACT</name>
<dbReference type="CDD" id="cd01951">
    <property type="entry name" value="lectin_L-type"/>
    <property type="match status" value="1"/>
</dbReference>
<dbReference type="InterPro" id="IPR000601">
    <property type="entry name" value="PKD_dom"/>
</dbReference>
<sequence>MKRFLLFCLLSLTGRICFAQPTVDGPYHINGNASKENCNCYTLTPNQNFMSGSVWNINKIDLRQSFDYKFEVYLGCSDASGADGMAFVLQPISTSVGSSGGGIGYEGITPSIGVVIDTWQNTENNDPSYDHISINRDGDIHHSSGNNLSGPVTALAGSENIEDCQWHALRVNWDAPSKKITVYMDGVERVSTVIDMVNDVFGGDPEVFWGFSSATGGSTNHQRFCTSLNAVFTQLPQQNYCAPAVVNFTDNSRSFGSILKWHWDFGDGSTVDVQNPPPHAYSTPGNYTVKSVILGNNGCWSDTFTQIITIGSIPQAAIDMPASICEDASYTPMDISTVAFGTINQWTWSIGSNTVTTQQVPEQTPAASGSIPVQLRVQTKEGCVSAPVAKQLTVLPRPTLTVSGPSAICSNETANLLATSTNPASDVSSWNWAPDGPSTAAFAFSTRTPADYNFSVTGTAANGCISDAMPWQVTVTGTQAYAGRDTVVADNQPVQLNGSGGPILQWSPPTGLDNPSSPNPVATIAHDMSYVLTASTSVGCFTKDTINIKVYKGPELYVPNSFTPNNDNRNDQFRFIAVGMREMKYFRIYNRLGQQVYNSLAKTGWDGTFSGQQQPSGVYTWMASGVDYNGKVYVKKGTLLLLR</sequence>
<dbReference type="CDD" id="cd00146">
    <property type="entry name" value="PKD"/>
    <property type="match status" value="1"/>
</dbReference>
<dbReference type="InterPro" id="IPR056573">
    <property type="entry name" value="Lectin_L-type_dom"/>
</dbReference>
<feature type="chain" id="PRO_5002430210" description="PKD domain-containing protein" evidence="1">
    <location>
        <begin position="20"/>
        <end position="643"/>
    </location>
</feature>
<dbReference type="SUPFAM" id="SSF49299">
    <property type="entry name" value="PKD domain"/>
    <property type="match status" value="2"/>
</dbReference>
<dbReference type="GO" id="GO:0004553">
    <property type="term" value="F:hydrolase activity, hydrolyzing O-glycosyl compounds"/>
    <property type="evidence" value="ECO:0007669"/>
    <property type="project" value="UniProtKB-ARBA"/>
</dbReference>
<reference evidence="3 4" key="1">
    <citation type="submission" date="2015-04" db="EMBL/GenBank/DDBJ databases">
        <title>Whole genome shotgun sequence of Flavihumibacter petaseus NBRC 106054.</title>
        <authorList>
            <person name="Miyazawa S."/>
            <person name="Hosoyama A."/>
            <person name="Hashimoto M."/>
            <person name="Noguchi M."/>
            <person name="Tsuchikane K."/>
            <person name="Ohji S."/>
            <person name="Yamazoe A."/>
            <person name="Ichikawa N."/>
            <person name="Kimura A."/>
            <person name="Fujita N."/>
        </authorList>
    </citation>
    <scope>NUCLEOTIDE SEQUENCE [LARGE SCALE GENOMIC DNA]</scope>
    <source>
        <strain evidence="3 4">NBRC 106054</strain>
    </source>
</reference>
<evidence type="ECO:0000256" key="1">
    <source>
        <dbReference type="SAM" id="SignalP"/>
    </source>
</evidence>
<dbReference type="Gene3D" id="2.60.40.10">
    <property type="entry name" value="Immunoglobulins"/>
    <property type="match status" value="2"/>
</dbReference>
<keyword evidence="4" id="KW-1185">Reference proteome</keyword>
<feature type="signal peptide" evidence="1">
    <location>
        <begin position="1"/>
        <end position="19"/>
    </location>
</feature>
<dbReference type="InterPro" id="IPR013783">
    <property type="entry name" value="Ig-like_fold"/>
</dbReference>
<protein>
    <recommendedName>
        <fullName evidence="2">PKD domain-containing protein</fullName>
    </recommendedName>
</protein>
<dbReference type="RefSeq" id="WP_046367597.1">
    <property type="nucleotide sequence ID" value="NZ_BBWV01000001.1"/>
</dbReference>
<dbReference type="InterPro" id="IPR013320">
    <property type="entry name" value="ConA-like_dom_sf"/>
</dbReference>
<organism evidence="3 4">
    <name type="scientific">Flavihumibacter petaseus NBRC 106054</name>
    <dbReference type="NCBI Taxonomy" id="1220578"/>
    <lineage>
        <taxon>Bacteria</taxon>
        <taxon>Pseudomonadati</taxon>
        <taxon>Bacteroidota</taxon>
        <taxon>Chitinophagia</taxon>
        <taxon>Chitinophagales</taxon>
        <taxon>Chitinophagaceae</taxon>
        <taxon>Flavihumibacter</taxon>
    </lineage>
</organism>
<dbReference type="EMBL" id="BBWV01000001">
    <property type="protein sequence ID" value="GAO41795.1"/>
    <property type="molecule type" value="Genomic_DNA"/>
</dbReference>
<comment type="caution">
    <text evidence="3">The sequence shown here is derived from an EMBL/GenBank/DDBJ whole genome shotgun (WGS) entry which is preliminary data.</text>
</comment>
<dbReference type="InterPro" id="IPR022409">
    <property type="entry name" value="PKD/Chitinase_dom"/>
</dbReference>
<accession>A0A0E9MXE1</accession>
<dbReference type="Pfam" id="PF13585">
    <property type="entry name" value="CHU_C"/>
    <property type="match status" value="1"/>
</dbReference>
<dbReference type="OrthoDB" id="1490014at2"/>
<dbReference type="InterPro" id="IPR035986">
    <property type="entry name" value="PKD_dom_sf"/>
</dbReference>
<proteinExistence type="predicted"/>
<dbReference type="SUPFAM" id="SSF49899">
    <property type="entry name" value="Concanavalin A-like lectins/glucanases"/>
    <property type="match status" value="1"/>
</dbReference>
<dbReference type="InterPro" id="IPR051136">
    <property type="entry name" value="Intracellular_Lectin-GPT"/>
</dbReference>
<dbReference type="PROSITE" id="PS50093">
    <property type="entry name" value="PKD"/>
    <property type="match status" value="1"/>
</dbReference>
<dbReference type="InterPro" id="IPR026341">
    <property type="entry name" value="T9SS_type_B"/>
</dbReference>
<dbReference type="AlphaFoldDB" id="A0A0E9MXE1"/>
<dbReference type="Pfam" id="PF18911">
    <property type="entry name" value="PKD_4"/>
    <property type="match status" value="1"/>
</dbReference>
<feature type="domain" description="PKD" evidence="2">
    <location>
        <begin position="256"/>
        <end position="290"/>
    </location>
</feature>
<dbReference type="Pfam" id="PF18483">
    <property type="entry name" value="Lectin_L-type_dom"/>
    <property type="match status" value="1"/>
</dbReference>
<dbReference type="Gene3D" id="2.60.120.200">
    <property type="match status" value="1"/>
</dbReference>
<dbReference type="GO" id="GO:0005975">
    <property type="term" value="P:carbohydrate metabolic process"/>
    <property type="evidence" value="ECO:0007669"/>
    <property type="project" value="UniProtKB-ARBA"/>
</dbReference>
<keyword evidence="1" id="KW-0732">Signal</keyword>
<dbReference type="SMART" id="SM00089">
    <property type="entry name" value="PKD"/>
    <property type="match status" value="2"/>
</dbReference>